<name>A0A7X6MYB5_9STRE</name>
<dbReference type="AlphaFoldDB" id="A0A7X6MYB5"/>
<gene>
    <name evidence="2" type="ORF">HF992_04630</name>
</gene>
<reference evidence="2 3" key="1">
    <citation type="submission" date="2020-04" db="EMBL/GenBank/DDBJ databases">
        <title>MicrobeNet Type strains.</title>
        <authorList>
            <person name="Nicholson A.C."/>
        </authorList>
    </citation>
    <scope>NUCLEOTIDE SEQUENCE [LARGE SCALE GENOMIC DNA]</scope>
    <source>
        <strain evidence="2 3">CCUG 69612</strain>
    </source>
</reference>
<keyword evidence="3" id="KW-1185">Reference proteome</keyword>
<sequence length="68" mass="7096">MNTKTMERFNTLNAETLATVEGGFWGLFLGGAISAFDGGPTLEQLNGKKLPTPRSCSPYGTGGTPNAC</sequence>
<evidence type="ECO:0000313" key="3">
    <source>
        <dbReference type="Proteomes" id="UP000522720"/>
    </source>
</evidence>
<organism evidence="2 3">
    <name type="scientific">Streptococcus ovuberis</name>
    <dbReference type="NCBI Taxonomy" id="1936207"/>
    <lineage>
        <taxon>Bacteria</taxon>
        <taxon>Bacillati</taxon>
        <taxon>Bacillota</taxon>
        <taxon>Bacilli</taxon>
        <taxon>Lactobacillales</taxon>
        <taxon>Streptococcaceae</taxon>
        <taxon>Streptococcus</taxon>
    </lineage>
</organism>
<accession>A0A7X6MYB5</accession>
<protein>
    <submittedName>
        <fullName evidence="2">ComC/BlpC family peptide pheromone/bacteriocin</fullName>
    </submittedName>
</protein>
<feature type="region of interest" description="Disordered" evidence="1">
    <location>
        <begin position="45"/>
        <end position="68"/>
    </location>
</feature>
<proteinExistence type="predicted"/>
<evidence type="ECO:0000256" key="1">
    <source>
        <dbReference type="SAM" id="MobiDB-lite"/>
    </source>
</evidence>
<comment type="caution">
    <text evidence="2">The sequence shown here is derived from an EMBL/GenBank/DDBJ whole genome shotgun (WGS) entry which is preliminary data.</text>
</comment>
<dbReference type="EMBL" id="JAAXPR010000005">
    <property type="protein sequence ID" value="NKZ20136.1"/>
    <property type="molecule type" value="Genomic_DNA"/>
</dbReference>
<evidence type="ECO:0000313" key="2">
    <source>
        <dbReference type="EMBL" id="NKZ20136.1"/>
    </source>
</evidence>
<dbReference type="Proteomes" id="UP000522720">
    <property type="component" value="Unassembled WGS sequence"/>
</dbReference>
<dbReference type="RefSeq" id="WP_168548889.1">
    <property type="nucleotide sequence ID" value="NZ_JAAXPR010000005.1"/>
</dbReference>